<dbReference type="InterPro" id="IPR036770">
    <property type="entry name" value="Ankyrin_rpt-contain_sf"/>
</dbReference>
<gene>
    <name evidence="4" type="ORF">SteCoe_28056</name>
</gene>
<keyword evidence="1" id="KW-0677">Repeat</keyword>
<accession>A0A1R2B940</accession>
<name>A0A1R2B940_9CILI</name>
<protein>
    <submittedName>
        <fullName evidence="4">Uncharacterized protein</fullName>
    </submittedName>
</protein>
<dbReference type="AlphaFoldDB" id="A0A1R2B940"/>
<dbReference type="Gene3D" id="1.25.40.20">
    <property type="entry name" value="Ankyrin repeat-containing domain"/>
    <property type="match status" value="1"/>
</dbReference>
<comment type="caution">
    <text evidence="4">The sequence shown here is derived from an EMBL/GenBank/DDBJ whole genome shotgun (WGS) entry which is preliminary data.</text>
</comment>
<dbReference type="PROSITE" id="PS50088">
    <property type="entry name" value="ANK_REPEAT"/>
    <property type="match status" value="2"/>
</dbReference>
<feature type="repeat" description="ANK" evidence="3">
    <location>
        <begin position="99"/>
        <end position="131"/>
    </location>
</feature>
<evidence type="ECO:0000313" key="5">
    <source>
        <dbReference type="Proteomes" id="UP000187209"/>
    </source>
</evidence>
<sequence>MSCIRHYASLKIDPMILTKINEILPGVPYGIGNSREFLTACKEGNHEKVTLMLESNKWFAHIFDGSGQSALHWAVRRGHTRIVRILLAAGTWIDSLDYIGRSPLFLAVRAENLEMIDLLLLNKASFRVKTRAGTRIFEGVTRAEVKALFHKHLKKVGFAESDN</sequence>
<evidence type="ECO:0000313" key="4">
    <source>
        <dbReference type="EMBL" id="OMJ73303.1"/>
    </source>
</evidence>
<dbReference type="Pfam" id="PF12796">
    <property type="entry name" value="Ank_2"/>
    <property type="match status" value="1"/>
</dbReference>
<dbReference type="SMART" id="SM00248">
    <property type="entry name" value="ANK"/>
    <property type="match status" value="2"/>
</dbReference>
<dbReference type="PANTHER" id="PTHR24198">
    <property type="entry name" value="ANKYRIN REPEAT AND PROTEIN KINASE DOMAIN-CONTAINING PROTEIN"/>
    <property type="match status" value="1"/>
</dbReference>
<dbReference type="InterPro" id="IPR002110">
    <property type="entry name" value="Ankyrin_rpt"/>
</dbReference>
<feature type="repeat" description="ANK" evidence="3">
    <location>
        <begin position="66"/>
        <end position="98"/>
    </location>
</feature>
<dbReference type="PANTHER" id="PTHR24198:SF165">
    <property type="entry name" value="ANKYRIN REPEAT-CONTAINING PROTEIN-RELATED"/>
    <property type="match status" value="1"/>
</dbReference>
<proteinExistence type="predicted"/>
<dbReference type="Proteomes" id="UP000187209">
    <property type="component" value="Unassembled WGS sequence"/>
</dbReference>
<evidence type="ECO:0000256" key="1">
    <source>
        <dbReference type="ARBA" id="ARBA00022737"/>
    </source>
</evidence>
<evidence type="ECO:0000256" key="2">
    <source>
        <dbReference type="ARBA" id="ARBA00023043"/>
    </source>
</evidence>
<evidence type="ECO:0000256" key="3">
    <source>
        <dbReference type="PROSITE-ProRule" id="PRU00023"/>
    </source>
</evidence>
<dbReference type="EMBL" id="MPUH01000832">
    <property type="protein sequence ID" value="OMJ73303.1"/>
    <property type="molecule type" value="Genomic_DNA"/>
</dbReference>
<dbReference type="SUPFAM" id="SSF48403">
    <property type="entry name" value="Ankyrin repeat"/>
    <property type="match status" value="1"/>
</dbReference>
<dbReference type="PROSITE" id="PS50297">
    <property type="entry name" value="ANK_REP_REGION"/>
    <property type="match status" value="1"/>
</dbReference>
<keyword evidence="5" id="KW-1185">Reference proteome</keyword>
<organism evidence="4 5">
    <name type="scientific">Stentor coeruleus</name>
    <dbReference type="NCBI Taxonomy" id="5963"/>
    <lineage>
        <taxon>Eukaryota</taxon>
        <taxon>Sar</taxon>
        <taxon>Alveolata</taxon>
        <taxon>Ciliophora</taxon>
        <taxon>Postciliodesmatophora</taxon>
        <taxon>Heterotrichea</taxon>
        <taxon>Heterotrichida</taxon>
        <taxon>Stentoridae</taxon>
        <taxon>Stentor</taxon>
    </lineage>
</organism>
<dbReference type="OrthoDB" id="285735at2759"/>
<reference evidence="4 5" key="1">
    <citation type="submission" date="2016-11" db="EMBL/GenBank/DDBJ databases">
        <title>The macronuclear genome of Stentor coeruleus: a giant cell with tiny introns.</title>
        <authorList>
            <person name="Slabodnick M."/>
            <person name="Ruby J.G."/>
            <person name="Reiff S.B."/>
            <person name="Swart E.C."/>
            <person name="Gosai S."/>
            <person name="Prabakaran S."/>
            <person name="Witkowska E."/>
            <person name="Larue G.E."/>
            <person name="Fisher S."/>
            <person name="Freeman R.M."/>
            <person name="Gunawardena J."/>
            <person name="Chu W."/>
            <person name="Stover N.A."/>
            <person name="Gregory B.D."/>
            <person name="Nowacki M."/>
            <person name="Derisi J."/>
            <person name="Roy S.W."/>
            <person name="Marshall W.F."/>
            <person name="Sood P."/>
        </authorList>
    </citation>
    <scope>NUCLEOTIDE SEQUENCE [LARGE SCALE GENOMIC DNA]</scope>
    <source>
        <strain evidence="4">WM001</strain>
    </source>
</reference>
<keyword evidence="2 3" id="KW-0040">ANK repeat</keyword>